<proteinExistence type="predicted"/>
<dbReference type="InterPro" id="IPR011074">
    <property type="entry name" value="CRAL/TRIO_N_dom"/>
</dbReference>
<evidence type="ECO:0000313" key="3">
    <source>
        <dbReference type="Proteomes" id="UP000054359"/>
    </source>
</evidence>
<dbReference type="PANTHER" id="PTHR10174">
    <property type="entry name" value="ALPHA-TOCOPHEROL TRANSFER PROTEIN-RELATED"/>
    <property type="match status" value="1"/>
</dbReference>
<accession>A0A087SXZ3</accession>
<name>A0A087SXZ3_STEMI</name>
<dbReference type="AlphaFoldDB" id="A0A087SXZ3"/>
<gene>
    <name evidence="2" type="ORF">X975_11008</name>
</gene>
<dbReference type="EMBL" id="KK112471">
    <property type="protein sequence ID" value="KFM57732.1"/>
    <property type="molecule type" value="Genomic_DNA"/>
</dbReference>
<reference evidence="2 3" key="1">
    <citation type="submission" date="2013-11" db="EMBL/GenBank/DDBJ databases">
        <title>Genome sequencing of Stegodyphus mimosarum.</title>
        <authorList>
            <person name="Bechsgaard J."/>
        </authorList>
    </citation>
    <scope>NUCLEOTIDE SEQUENCE [LARGE SCALE GENOMIC DNA]</scope>
</reference>
<dbReference type="PANTHER" id="PTHR10174:SF130">
    <property type="entry name" value="ALPHA-TOCOPHEROL TRANSFER PROTEIN-LIKE"/>
    <property type="match status" value="1"/>
</dbReference>
<protein>
    <submittedName>
        <fullName evidence="2">Alpha-tocopherol transfer protein-like protein</fullName>
    </submittedName>
</protein>
<sequence>MSFAPLLMEGLTPMMERIAERELGETPLVKKESLDKIKKLIEQEPDFHPFLDDKFLLMFLRCKKYDVQRAFKTLQNFYLFKEKYSRVFTDFLPSELKGTMDKNC</sequence>
<evidence type="ECO:0000313" key="2">
    <source>
        <dbReference type="EMBL" id="KFM57732.1"/>
    </source>
</evidence>
<feature type="non-terminal residue" evidence="2">
    <location>
        <position position="104"/>
    </location>
</feature>
<dbReference type="GO" id="GO:0016020">
    <property type="term" value="C:membrane"/>
    <property type="evidence" value="ECO:0007669"/>
    <property type="project" value="TreeGrafter"/>
</dbReference>
<feature type="domain" description="CRAL/TRIO N-terminal" evidence="1">
    <location>
        <begin position="52"/>
        <end position="77"/>
    </location>
</feature>
<dbReference type="Gene3D" id="1.10.8.20">
    <property type="entry name" value="N-terminal domain of phosphatidylinositol transfer protein sec14p"/>
    <property type="match status" value="1"/>
</dbReference>
<dbReference type="OrthoDB" id="6420502at2759"/>
<organism evidence="2 3">
    <name type="scientific">Stegodyphus mimosarum</name>
    <name type="common">African social velvet spider</name>
    <dbReference type="NCBI Taxonomy" id="407821"/>
    <lineage>
        <taxon>Eukaryota</taxon>
        <taxon>Metazoa</taxon>
        <taxon>Ecdysozoa</taxon>
        <taxon>Arthropoda</taxon>
        <taxon>Chelicerata</taxon>
        <taxon>Arachnida</taxon>
        <taxon>Araneae</taxon>
        <taxon>Araneomorphae</taxon>
        <taxon>Entelegynae</taxon>
        <taxon>Eresoidea</taxon>
        <taxon>Eresidae</taxon>
        <taxon>Stegodyphus</taxon>
    </lineage>
</organism>
<dbReference type="InterPro" id="IPR036273">
    <property type="entry name" value="CRAL/TRIO_N_dom_sf"/>
</dbReference>
<dbReference type="GO" id="GO:1902936">
    <property type="term" value="F:phosphatidylinositol bisphosphate binding"/>
    <property type="evidence" value="ECO:0007669"/>
    <property type="project" value="TreeGrafter"/>
</dbReference>
<dbReference type="STRING" id="407821.A0A087SXZ3"/>
<dbReference type="SUPFAM" id="SSF46938">
    <property type="entry name" value="CRAL/TRIO N-terminal domain"/>
    <property type="match status" value="1"/>
</dbReference>
<evidence type="ECO:0000259" key="1">
    <source>
        <dbReference type="SMART" id="SM01100"/>
    </source>
</evidence>
<keyword evidence="3" id="KW-1185">Reference proteome</keyword>
<dbReference type="SMART" id="SM01100">
    <property type="entry name" value="CRAL_TRIO_N"/>
    <property type="match status" value="1"/>
</dbReference>
<dbReference type="Proteomes" id="UP000054359">
    <property type="component" value="Unassembled WGS sequence"/>
</dbReference>